<dbReference type="PANTHER" id="PTHR21227">
    <property type="entry name" value="TRNA-SPLICING ENDONUCLEASE SUBUNIT SEN2"/>
    <property type="match status" value="1"/>
</dbReference>
<name>A0A6P8ZWX0_THRPL</name>
<dbReference type="PANTHER" id="PTHR21227:SF0">
    <property type="entry name" value="TRNA-SPLICING ENDONUCLEASE SUBUNIT SEN2"/>
    <property type="match status" value="1"/>
</dbReference>
<dbReference type="GeneID" id="117650515"/>
<dbReference type="NCBIfam" id="TIGR00324">
    <property type="entry name" value="endA"/>
    <property type="match status" value="1"/>
</dbReference>
<dbReference type="GO" id="GO:0003676">
    <property type="term" value="F:nucleic acid binding"/>
    <property type="evidence" value="ECO:0007669"/>
    <property type="project" value="InterPro"/>
</dbReference>
<dbReference type="InterPro" id="IPR006676">
    <property type="entry name" value="tRNA_splic"/>
</dbReference>
<dbReference type="GO" id="GO:0000379">
    <property type="term" value="P:tRNA-type intron splice site recognition and cleavage"/>
    <property type="evidence" value="ECO:0007669"/>
    <property type="project" value="TreeGrafter"/>
</dbReference>
<dbReference type="CTD" id="80746"/>
<proteinExistence type="inferred from homology"/>
<keyword evidence="6" id="KW-0540">Nuclease</keyword>
<dbReference type="CDD" id="cd22363">
    <property type="entry name" value="tRNA-intron_lyase_C"/>
    <property type="match status" value="1"/>
</dbReference>
<evidence type="ECO:0000313" key="6">
    <source>
        <dbReference type="RefSeq" id="XP_034249893.1"/>
    </source>
</evidence>
<evidence type="ECO:0000313" key="5">
    <source>
        <dbReference type="Proteomes" id="UP000515158"/>
    </source>
</evidence>
<dbReference type="Pfam" id="PF01974">
    <property type="entry name" value="tRNA_int_endo"/>
    <property type="match status" value="1"/>
</dbReference>
<gene>
    <name evidence="6" type="primary">LOC117650515</name>
</gene>
<dbReference type="Proteomes" id="UP000515158">
    <property type="component" value="Unplaced"/>
</dbReference>
<evidence type="ECO:0000256" key="2">
    <source>
        <dbReference type="ARBA" id="ARBA00012573"/>
    </source>
</evidence>
<keyword evidence="5" id="KW-1185">Reference proteome</keyword>
<comment type="similarity">
    <text evidence="1">Belongs to the tRNA-intron endonuclease family.</text>
</comment>
<dbReference type="RefSeq" id="XP_034249893.1">
    <property type="nucleotide sequence ID" value="XM_034394002.1"/>
</dbReference>
<keyword evidence="6" id="KW-0255">Endonuclease</keyword>
<sequence>MSAEFLIRSAGNVQTTADDAERGQQQTNLQTKSTRTETWVYLSTWKKNHRALLSLLSYPPFLSKSVITMISVLKEPRQKRHSNHQSGNPLPVLVESVTGIPAHLAVWKSFTGRFNHDCVEVTEAEDISTLYNMGFFGKGSLSRGCPRPGRRVQFPETIRERQWLRRREWSSLQNLGSSNTLLKHEDPTLAQQAEVIVIADADTEGEDFISNLRPRLEKDHDSLPEVLNLLLEESLFLSYGLGCLYISDIYGQKNYSIVEFWNICLESDVKFLQRYIAYHHFRSKGWIVKCGLKFGGDYLLYKDGPIFYHASYIVLTKVIYGENALETGDLNEKKMDWVTLMGLNRLAETSGKEVLLCYIVWPADVLPNQSSPSIIKKFKIHEVLLQRWQSSVARIGLDEKQETKDNVCS</sequence>
<dbReference type="AlphaFoldDB" id="A0A6P8ZWX0"/>
<dbReference type="EC" id="4.6.1.16" evidence="2"/>
<dbReference type="KEGG" id="tpal:117650515"/>
<dbReference type="SUPFAM" id="SSF53032">
    <property type="entry name" value="tRNA-intron endonuclease catalytic domain-like"/>
    <property type="match status" value="1"/>
</dbReference>
<organism evidence="6">
    <name type="scientific">Thrips palmi</name>
    <name type="common">Melon thrips</name>
    <dbReference type="NCBI Taxonomy" id="161013"/>
    <lineage>
        <taxon>Eukaryota</taxon>
        <taxon>Metazoa</taxon>
        <taxon>Ecdysozoa</taxon>
        <taxon>Arthropoda</taxon>
        <taxon>Hexapoda</taxon>
        <taxon>Insecta</taxon>
        <taxon>Pterygota</taxon>
        <taxon>Neoptera</taxon>
        <taxon>Paraneoptera</taxon>
        <taxon>Thysanoptera</taxon>
        <taxon>Terebrantia</taxon>
        <taxon>Thripoidea</taxon>
        <taxon>Thripidae</taxon>
        <taxon>Thrips</taxon>
    </lineage>
</organism>
<dbReference type="InterPro" id="IPR011856">
    <property type="entry name" value="tRNA_endonuc-like_dom_sf"/>
</dbReference>
<dbReference type="InterPro" id="IPR006677">
    <property type="entry name" value="tRNA_intron_Endonuc_cat-like"/>
</dbReference>
<dbReference type="InParanoid" id="A0A6P8ZWX0"/>
<reference evidence="6" key="1">
    <citation type="submission" date="2025-08" db="UniProtKB">
        <authorList>
            <consortium name="RefSeq"/>
        </authorList>
    </citation>
    <scope>IDENTIFICATION</scope>
    <source>
        <tissue evidence="6">Total insect</tissue>
    </source>
</reference>
<dbReference type="GO" id="GO:0000213">
    <property type="term" value="F:tRNA-intron lyase activity"/>
    <property type="evidence" value="ECO:0007669"/>
    <property type="project" value="UniProtKB-EC"/>
</dbReference>
<dbReference type="Gene3D" id="3.40.1350.10">
    <property type="match status" value="1"/>
</dbReference>
<feature type="domain" description="tRNA intron endonuclease catalytic" evidence="4">
    <location>
        <begin position="271"/>
        <end position="359"/>
    </location>
</feature>
<keyword evidence="6" id="KW-0378">Hydrolase</keyword>
<protein>
    <recommendedName>
        <fullName evidence="2">tRNA-intron lyase</fullName>
        <ecNumber evidence="2">4.6.1.16</ecNumber>
    </recommendedName>
</protein>
<evidence type="ECO:0000256" key="1">
    <source>
        <dbReference type="ARBA" id="ARBA00008078"/>
    </source>
</evidence>
<dbReference type="GO" id="GO:0005737">
    <property type="term" value="C:cytoplasm"/>
    <property type="evidence" value="ECO:0007669"/>
    <property type="project" value="TreeGrafter"/>
</dbReference>
<dbReference type="OrthoDB" id="10249562at2759"/>
<evidence type="ECO:0000259" key="4">
    <source>
        <dbReference type="Pfam" id="PF01974"/>
    </source>
</evidence>
<dbReference type="InterPro" id="IPR036167">
    <property type="entry name" value="tRNA_intron_Endo_cat-like_sf"/>
</dbReference>
<dbReference type="GO" id="GO:0000214">
    <property type="term" value="C:tRNA-intron endonuclease complex"/>
    <property type="evidence" value="ECO:0007669"/>
    <property type="project" value="TreeGrafter"/>
</dbReference>
<comment type="catalytic activity">
    <reaction evidence="3">
        <text>pretRNA = a 3'-half-tRNA molecule with a 5'-OH end + a 5'-half-tRNA molecule with a 2',3'-cyclic phosphate end + an intron with a 2',3'-cyclic phosphate and a 5'-hydroxyl terminus.</text>
        <dbReference type="EC" id="4.6.1.16"/>
    </reaction>
</comment>
<evidence type="ECO:0000256" key="3">
    <source>
        <dbReference type="ARBA" id="ARBA00034031"/>
    </source>
</evidence>
<accession>A0A6P8ZWX0</accession>